<name>A0ABS9BZS7_9BACT</name>
<dbReference type="GO" id="GO:0004418">
    <property type="term" value="F:hydroxymethylbilane synthase activity"/>
    <property type="evidence" value="ECO:0007669"/>
    <property type="project" value="UniProtKB-EC"/>
</dbReference>
<evidence type="ECO:0000256" key="5">
    <source>
        <dbReference type="ARBA" id="ARBA00022679"/>
    </source>
</evidence>
<feature type="domain" description="Porphobilinogen deaminase N-terminal" evidence="9">
    <location>
        <begin position="5"/>
        <end position="205"/>
    </location>
</feature>
<comment type="similarity">
    <text evidence="3">Belongs to the HMBS family.</text>
</comment>
<dbReference type="EC" id="2.5.1.61" evidence="8"/>
<dbReference type="Gene3D" id="3.30.160.40">
    <property type="entry name" value="Porphobilinogen deaminase, C-terminal domain"/>
    <property type="match status" value="1"/>
</dbReference>
<proteinExistence type="inferred from homology"/>
<sequence length="312" mass="33697">MDKIVKVGTRGSKLALWQAYHVADLLKQKGLKSEIVVIETKGDKVLDVSIAKIGSKGVFTEELEEQLAAGKIDIAVHSAKDMQSSLPAGFELIAFTEREKVNDIILSHRSDIDYRDPGKPLVLGTSSTRRVATLKHFYPHIQTVEVRGNLQTRIAKMESGLCDALLLAYAGAHRMGYDSMIRHELSLLEFTPAVGQGSIAIESSESLATDIKQEIIAACHHVDTGYQLQAERSYLRVLEGGCSIPVFALAKVQGEVLALEGGIVSLDGKTRIVKSVSGDKKSAVSLGQQLAKLVLDAGGQGILIEIKTALKK</sequence>
<keyword evidence="5 11" id="KW-0808">Transferase</keyword>
<dbReference type="InterPro" id="IPR036803">
    <property type="entry name" value="Porphobilinogen_deaminase_C_sf"/>
</dbReference>
<keyword evidence="6" id="KW-0627">Porphyrin biosynthesis</keyword>
<dbReference type="PRINTS" id="PR00151">
    <property type="entry name" value="PORPHBDMNASE"/>
</dbReference>
<dbReference type="SUPFAM" id="SSF53850">
    <property type="entry name" value="Periplasmic binding protein-like II"/>
    <property type="match status" value="1"/>
</dbReference>
<dbReference type="InterPro" id="IPR022417">
    <property type="entry name" value="Porphobilin_deaminase_N"/>
</dbReference>
<evidence type="ECO:0000256" key="3">
    <source>
        <dbReference type="ARBA" id="ARBA00005638"/>
    </source>
</evidence>
<comment type="function">
    <text evidence="1">Tetrapolymerization of the monopyrrole PBG into the hydroxymethylbilane pre-uroporphyrinogen in several discrete steps.</text>
</comment>
<protein>
    <recommendedName>
        <fullName evidence="8">Hydroxymethylbilane synthase</fullName>
        <ecNumber evidence="8">2.5.1.61</ecNumber>
    </recommendedName>
</protein>
<dbReference type="Proteomes" id="UP001201449">
    <property type="component" value="Unassembled WGS sequence"/>
</dbReference>
<dbReference type="Gene3D" id="3.40.190.10">
    <property type="entry name" value="Periplasmic binding protein-like II"/>
    <property type="match status" value="2"/>
</dbReference>
<dbReference type="Pfam" id="PF01379">
    <property type="entry name" value="Porphobil_deam"/>
    <property type="match status" value="1"/>
</dbReference>
<feature type="domain" description="Porphobilinogen deaminase C-terminal" evidence="10">
    <location>
        <begin position="229"/>
        <end position="295"/>
    </location>
</feature>
<accession>A0ABS9BZS7</accession>
<comment type="catalytic activity">
    <reaction evidence="7">
        <text>4 porphobilinogen + H2O = hydroxymethylbilane + 4 NH4(+)</text>
        <dbReference type="Rhea" id="RHEA:13185"/>
        <dbReference type="ChEBI" id="CHEBI:15377"/>
        <dbReference type="ChEBI" id="CHEBI:28938"/>
        <dbReference type="ChEBI" id="CHEBI:57845"/>
        <dbReference type="ChEBI" id="CHEBI:58126"/>
        <dbReference type="EC" id="2.5.1.61"/>
    </reaction>
</comment>
<evidence type="ECO:0000256" key="7">
    <source>
        <dbReference type="ARBA" id="ARBA00048169"/>
    </source>
</evidence>
<evidence type="ECO:0000256" key="2">
    <source>
        <dbReference type="ARBA" id="ARBA00004735"/>
    </source>
</evidence>
<comment type="subunit">
    <text evidence="4">Monomer.</text>
</comment>
<dbReference type="PIRSF" id="PIRSF001438">
    <property type="entry name" value="4pyrrol_synth_OHMeBilane_synth"/>
    <property type="match status" value="1"/>
</dbReference>
<organism evidence="11 12">
    <name type="scientific">Mariniradius sediminis</name>
    <dbReference type="NCBI Taxonomy" id="2909237"/>
    <lineage>
        <taxon>Bacteria</taxon>
        <taxon>Pseudomonadati</taxon>
        <taxon>Bacteroidota</taxon>
        <taxon>Cytophagia</taxon>
        <taxon>Cytophagales</taxon>
        <taxon>Cyclobacteriaceae</taxon>
        <taxon>Mariniradius</taxon>
    </lineage>
</organism>
<evidence type="ECO:0000256" key="8">
    <source>
        <dbReference type="NCBIfam" id="TIGR00212"/>
    </source>
</evidence>
<evidence type="ECO:0000259" key="9">
    <source>
        <dbReference type="Pfam" id="PF01379"/>
    </source>
</evidence>
<evidence type="ECO:0000256" key="6">
    <source>
        <dbReference type="ARBA" id="ARBA00023244"/>
    </source>
</evidence>
<gene>
    <name evidence="11" type="primary">hemC</name>
    <name evidence="11" type="ORF">L0U89_17100</name>
</gene>
<dbReference type="PANTHER" id="PTHR11557">
    <property type="entry name" value="PORPHOBILINOGEN DEAMINASE"/>
    <property type="match status" value="1"/>
</dbReference>
<evidence type="ECO:0000256" key="4">
    <source>
        <dbReference type="ARBA" id="ARBA00011245"/>
    </source>
</evidence>
<dbReference type="EMBL" id="JAKEVZ010000015">
    <property type="protein sequence ID" value="MCF1752779.1"/>
    <property type="molecule type" value="Genomic_DNA"/>
</dbReference>
<dbReference type="SUPFAM" id="SSF54782">
    <property type="entry name" value="Porphobilinogen deaminase (hydroxymethylbilane synthase), C-terminal domain"/>
    <property type="match status" value="1"/>
</dbReference>
<evidence type="ECO:0000313" key="11">
    <source>
        <dbReference type="EMBL" id="MCF1752779.1"/>
    </source>
</evidence>
<evidence type="ECO:0000256" key="1">
    <source>
        <dbReference type="ARBA" id="ARBA00002869"/>
    </source>
</evidence>
<comment type="pathway">
    <text evidence="2">Porphyrin-containing compound metabolism; protoporphyrin-IX biosynthesis; coproporphyrinogen-III from 5-aminolevulinate: step 2/4.</text>
</comment>
<dbReference type="PANTHER" id="PTHR11557:SF0">
    <property type="entry name" value="PORPHOBILINOGEN DEAMINASE"/>
    <property type="match status" value="1"/>
</dbReference>
<dbReference type="InterPro" id="IPR000860">
    <property type="entry name" value="HemC"/>
</dbReference>
<dbReference type="InterPro" id="IPR022418">
    <property type="entry name" value="Porphobilinogen_deaminase_C"/>
</dbReference>
<dbReference type="RefSeq" id="WP_234862629.1">
    <property type="nucleotide sequence ID" value="NZ_JAKEVZ010000015.1"/>
</dbReference>
<dbReference type="Pfam" id="PF03900">
    <property type="entry name" value="Porphobil_deamC"/>
    <property type="match status" value="1"/>
</dbReference>
<dbReference type="NCBIfam" id="TIGR00212">
    <property type="entry name" value="hemC"/>
    <property type="match status" value="1"/>
</dbReference>
<evidence type="ECO:0000259" key="10">
    <source>
        <dbReference type="Pfam" id="PF03900"/>
    </source>
</evidence>
<reference evidence="11 12" key="1">
    <citation type="submission" date="2022-01" db="EMBL/GenBank/DDBJ databases">
        <title>Mariniradius saccharolyticus sp. nov., isolated from sediment of a river.</title>
        <authorList>
            <person name="Liu H."/>
        </authorList>
    </citation>
    <scope>NUCLEOTIDE SEQUENCE [LARGE SCALE GENOMIC DNA]</scope>
    <source>
        <strain evidence="11 12">RY-2</strain>
    </source>
</reference>
<evidence type="ECO:0000313" key="12">
    <source>
        <dbReference type="Proteomes" id="UP001201449"/>
    </source>
</evidence>
<comment type="caution">
    <text evidence="11">The sequence shown here is derived from an EMBL/GenBank/DDBJ whole genome shotgun (WGS) entry which is preliminary data.</text>
</comment>
<keyword evidence="12" id="KW-1185">Reference proteome</keyword>